<name>A0ABV3QGC7_9GAMM</name>
<comment type="caution">
    <text evidence="3">The sequence shown here is derived from an EMBL/GenBank/DDBJ whole genome shotgun (WGS) entry which is preliminary data.</text>
</comment>
<protein>
    <submittedName>
        <fullName evidence="3">Uncharacterized protein</fullName>
    </submittedName>
</protein>
<feature type="signal peptide" evidence="2">
    <location>
        <begin position="1"/>
        <end position="23"/>
    </location>
</feature>
<feature type="chain" id="PRO_5046671871" evidence="2">
    <location>
        <begin position="24"/>
        <end position="222"/>
    </location>
</feature>
<accession>A0ABV3QGC7</accession>
<dbReference type="RefSeq" id="WP_367854954.1">
    <property type="nucleotide sequence ID" value="NZ_JBFOHK010000004.1"/>
</dbReference>
<dbReference type="EMBL" id="JBFOHK010000004">
    <property type="protein sequence ID" value="MEW9572888.1"/>
    <property type="molecule type" value="Genomic_DNA"/>
</dbReference>
<dbReference type="PROSITE" id="PS51257">
    <property type="entry name" value="PROKAR_LIPOPROTEIN"/>
    <property type="match status" value="1"/>
</dbReference>
<dbReference type="Proteomes" id="UP001556220">
    <property type="component" value="Unassembled WGS sequence"/>
</dbReference>
<reference evidence="3 4" key="1">
    <citation type="submission" date="2024-06" db="EMBL/GenBank/DDBJ databases">
        <authorList>
            <person name="Woo H."/>
        </authorList>
    </citation>
    <scope>NUCLEOTIDE SEQUENCE [LARGE SCALE GENOMIC DNA]</scope>
    <source>
        <strain evidence="3 4">Si-c</strain>
    </source>
</reference>
<evidence type="ECO:0000256" key="1">
    <source>
        <dbReference type="SAM" id="MobiDB-lite"/>
    </source>
</evidence>
<evidence type="ECO:0000313" key="4">
    <source>
        <dbReference type="Proteomes" id="UP001556220"/>
    </source>
</evidence>
<feature type="compositionally biased region" description="Polar residues" evidence="1">
    <location>
        <begin position="52"/>
        <end position="61"/>
    </location>
</feature>
<feature type="region of interest" description="Disordered" evidence="1">
    <location>
        <begin position="44"/>
        <end position="72"/>
    </location>
</feature>
<proteinExistence type="predicted"/>
<keyword evidence="2" id="KW-0732">Signal</keyword>
<organism evidence="3 4">
    <name type="scientific">Rhodanobacter lycopersici</name>
    <dbReference type="NCBI Taxonomy" id="3162487"/>
    <lineage>
        <taxon>Bacteria</taxon>
        <taxon>Pseudomonadati</taxon>
        <taxon>Pseudomonadota</taxon>
        <taxon>Gammaproteobacteria</taxon>
        <taxon>Lysobacterales</taxon>
        <taxon>Rhodanobacteraceae</taxon>
        <taxon>Rhodanobacter</taxon>
    </lineage>
</organism>
<keyword evidence="4" id="KW-1185">Reference proteome</keyword>
<evidence type="ECO:0000256" key="2">
    <source>
        <dbReference type="SAM" id="SignalP"/>
    </source>
</evidence>
<evidence type="ECO:0000313" key="3">
    <source>
        <dbReference type="EMBL" id="MEW9572888.1"/>
    </source>
</evidence>
<gene>
    <name evidence="3" type="ORF">ABQJ54_14110</name>
</gene>
<sequence>MKSCSTLLMVAMPLAMLLSGCVATPQKDGSTLLRLNIPGLTPQAAPVAAQPSEPSGGSNASEAAPSATGPSGVPITQTALSGIFTKHPYGGTGAGTFPRVALTFTDWSRSDCWTADAVIWWGTRKSERVRQFYVCPRGGLGTAINGAAGLHLFVEQTSALSNTGNVRGDGPTPPMLAVPMTMPIPPGTNMFNDVIMQIIADTGWQAGSPVTDFWIVGFKKSS</sequence>